<comment type="similarity">
    <text evidence="2">Belongs to the TFIIA subunit 1 family.</text>
</comment>
<dbReference type="STRING" id="278856.A0A212EVF3"/>
<dbReference type="InParanoid" id="A0A212EVF3"/>
<dbReference type="Pfam" id="PF03153">
    <property type="entry name" value="TFIIA"/>
    <property type="match status" value="1"/>
</dbReference>
<evidence type="ECO:0000256" key="1">
    <source>
        <dbReference type="ARBA" id="ARBA00004123"/>
    </source>
</evidence>
<accession>A0A212EVF3</accession>
<evidence type="ECO:0000313" key="6">
    <source>
        <dbReference type="Proteomes" id="UP000007151"/>
    </source>
</evidence>
<sequence>MFDTDNVVVCQYDKITRSRNKWKFHLKDGIMNLSGKDYVFQKANGDAEW</sequence>
<dbReference type="AlphaFoldDB" id="A0A212EVF3"/>
<proteinExistence type="inferred from homology"/>
<dbReference type="eggNOG" id="KOG2652">
    <property type="taxonomic scope" value="Eukaryota"/>
</dbReference>
<evidence type="ECO:0000256" key="2">
    <source>
        <dbReference type="ARBA" id="ARBA00010059"/>
    </source>
</evidence>
<evidence type="ECO:0000256" key="3">
    <source>
        <dbReference type="ARBA" id="ARBA00023163"/>
    </source>
</evidence>
<dbReference type="InterPro" id="IPR009088">
    <property type="entry name" value="TFIIA_b-brl"/>
</dbReference>
<dbReference type="GO" id="GO:0003743">
    <property type="term" value="F:translation initiation factor activity"/>
    <property type="evidence" value="ECO:0007669"/>
    <property type="project" value="UniProtKB-KW"/>
</dbReference>
<dbReference type="InterPro" id="IPR004855">
    <property type="entry name" value="TFIIA_asu/bsu"/>
</dbReference>
<gene>
    <name evidence="5" type="ORF">KGM_204845</name>
</gene>
<comment type="caution">
    <text evidence="5">The sequence shown here is derived from an EMBL/GenBank/DDBJ whole genome shotgun (WGS) entry which is preliminary data.</text>
</comment>
<dbReference type="FunFam" id="2.30.18.10:FF:000002">
    <property type="entry name" value="Transcription initiation factor IIA subunit 1"/>
    <property type="match status" value="1"/>
</dbReference>
<evidence type="ECO:0000256" key="4">
    <source>
        <dbReference type="ARBA" id="ARBA00023242"/>
    </source>
</evidence>
<keyword evidence="6" id="KW-1185">Reference proteome</keyword>
<dbReference type="PANTHER" id="PTHR12694:SF8">
    <property type="entry name" value="TRANSCRIPTION INITIATION FACTOR IIA SUBUNIT 1"/>
    <property type="match status" value="1"/>
</dbReference>
<evidence type="ECO:0000313" key="5">
    <source>
        <dbReference type="EMBL" id="OWR45459.1"/>
    </source>
</evidence>
<dbReference type="KEGG" id="dpl:KGM_204845"/>
<comment type="subcellular location">
    <subcellularLocation>
        <location evidence="1">Nucleus</location>
    </subcellularLocation>
</comment>
<dbReference type="CDD" id="cd07976">
    <property type="entry name" value="TFIIA_alpha_beta_like"/>
    <property type="match status" value="1"/>
</dbReference>
<dbReference type="EMBL" id="AGBW02012204">
    <property type="protein sequence ID" value="OWR45459.1"/>
    <property type="molecule type" value="Genomic_DNA"/>
</dbReference>
<protein>
    <submittedName>
        <fullName evidence="5">Transcription initiation factor IIA subunit 1</fullName>
    </submittedName>
</protein>
<keyword evidence="3" id="KW-0804">Transcription</keyword>
<dbReference type="Gene3D" id="2.30.18.10">
    <property type="entry name" value="Transcription factor IIA (TFIIA), beta-barrel domain"/>
    <property type="match status" value="1"/>
</dbReference>
<dbReference type="SUPFAM" id="SSF50784">
    <property type="entry name" value="Transcription factor IIA (TFIIA), beta-barrel domain"/>
    <property type="match status" value="1"/>
</dbReference>
<organism evidence="5 6">
    <name type="scientific">Danaus plexippus plexippus</name>
    <dbReference type="NCBI Taxonomy" id="278856"/>
    <lineage>
        <taxon>Eukaryota</taxon>
        <taxon>Metazoa</taxon>
        <taxon>Ecdysozoa</taxon>
        <taxon>Arthropoda</taxon>
        <taxon>Hexapoda</taxon>
        <taxon>Insecta</taxon>
        <taxon>Pterygota</taxon>
        <taxon>Neoptera</taxon>
        <taxon>Endopterygota</taxon>
        <taxon>Lepidoptera</taxon>
        <taxon>Glossata</taxon>
        <taxon>Ditrysia</taxon>
        <taxon>Papilionoidea</taxon>
        <taxon>Nymphalidae</taxon>
        <taxon>Danainae</taxon>
        <taxon>Danaini</taxon>
        <taxon>Danaina</taxon>
        <taxon>Danaus</taxon>
        <taxon>Danaus</taxon>
    </lineage>
</organism>
<name>A0A212EVF3_DANPL</name>
<dbReference type="Proteomes" id="UP000007151">
    <property type="component" value="Unassembled WGS sequence"/>
</dbReference>
<reference evidence="5 6" key="1">
    <citation type="journal article" date="2011" name="Cell">
        <title>The monarch butterfly genome yields insights into long-distance migration.</title>
        <authorList>
            <person name="Zhan S."/>
            <person name="Merlin C."/>
            <person name="Boore J.L."/>
            <person name="Reppert S.M."/>
        </authorList>
    </citation>
    <scope>NUCLEOTIDE SEQUENCE [LARGE SCALE GENOMIC DNA]</scope>
    <source>
        <strain evidence="5">F-2</strain>
    </source>
</reference>
<dbReference type="GO" id="GO:0005672">
    <property type="term" value="C:transcription factor TFIIA complex"/>
    <property type="evidence" value="ECO:0007669"/>
    <property type="project" value="InterPro"/>
</dbReference>
<keyword evidence="4" id="KW-0539">Nucleus</keyword>
<dbReference type="GO" id="GO:0006367">
    <property type="term" value="P:transcription initiation at RNA polymerase II promoter"/>
    <property type="evidence" value="ECO:0007669"/>
    <property type="project" value="InterPro"/>
</dbReference>
<dbReference type="PANTHER" id="PTHR12694">
    <property type="entry name" value="TRANSCRIPTION INITIATION FACTOR IIA SUBUNIT 1"/>
    <property type="match status" value="1"/>
</dbReference>